<dbReference type="GO" id="GO:0003677">
    <property type="term" value="F:DNA binding"/>
    <property type="evidence" value="ECO:0007669"/>
    <property type="project" value="UniProtKB-KW"/>
</dbReference>
<comment type="similarity">
    <text evidence="2">Belongs to the SAP30 family.</text>
</comment>
<dbReference type="Gene3D" id="6.10.160.20">
    <property type="match status" value="1"/>
</dbReference>
<dbReference type="GO" id="GO:0006355">
    <property type="term" value="P:regulation of DNA-templated transcription"/>
    <property type="evidence" value="ECO:0007669"/>
    <property type="project" value="TreeGrafter"/>
</dbReference>
<dbReference type="AlphaFoldDB" id="A0A922L2I1"/>
<evidence type="ECO:0000256" key="11">
    <source>
        <dbReference type="SAM" id="MobiDB-lite"/>
    </source>
</evidence>
<evidence type="ECO:0000256" key="7">
    <source>
        <dbReference type="ARBA" id="ARBA00023015"/>
    </source>
</evidence>
<dbReference type="GO" id="GO:0008270">
    <property type="term" value="F:zinc ion binding"/>
    <property type="evidence" value="ECO:0007669"/>
    <property type="project" value="UniProtKB-KW"/>
</dbReference>
<protein>
    <submittedName>
        <fullName evidence="14">Histone deacetylase complex subunit sap30l</fullName>
    </submittedName>
</protein>
<keyword evidence="3" id="KW-0678">Repressor</keyword>
<evidence type="ECO:0000259" key="13">
    <source>
        <dbReference type="Pfam" id="PF13867"/>
    </source>
</evidence>
<dbReference type="InterPro" id="IPR024145">
    <property type="entry name" value="His_deAcase_SAP30/SAP30L"/>
</dbReference>
<reference evidence="14" key="1">
    <citation type="submission" date="2013-05" db="EMBL/GenBank/DDBJ databases">
        <authorList>
            <person name="Yim A.K.Y."/>
            <person name="Chan T.F."/>
            <person name="Ji K.M."/>
            <person name="Liu X.Y."/>
            <person name="Zhou J.W."/>
            <person name="Li R.Q."/>
            <person name="Yang K.Y."/>
            <person name="Li J."/>
            <person name="Li M."/>
            <person name="Law P.T.W."/>
            <person name="Wu Y.L."/>
            <person name="Cai Z.L."/>
            <person name="Qin H."/>
            <person name="Bao Y."/>
            <person name="Leung R.K.K."/>
            <person name="Ng P.K.S."/>
            <person name="Zou J."/>
            <person name="Zhong X.J."/>
            <person name="Ran P.X."/>
            <person name="Zhong N.S."/>
            <person name="Liu Z.G."/>
            <person name="Tsui S.K.W."/>
        </authorList>
    </citation>
    <scope>NUCLEOTIDE SEQUENCE</scope>
    <source>
        <strain evidence="14">Derf</strain>
        <tissue evidence="14">Whole organism</tissue>
    </source>
</reference>
<evidence type="ECO:0000313" key="14">
    <source>
        <dbReference type="EMBL" id="KAH9497670.1"/>
    </source>
</evidence>
<dbReference type="EMBL" id="ASGP02000007">
    <property type="protein sequence ID" value="KAH9497670.1"/>
    <property type="molecule type" value="Genomic_DNA"/>
</dbReference>
<reference evidence="14" key="2">
    <citation type="journal article" date="2022" name="Res Sq">
        <title>Comparative Genomics Reveals Insights into the Divergent Evolution of Astigmatic Mites and Household Pest Adaptations.</title>
        <authorList>
            <person name="Xiong Q."/>
            <person name="Wan A.T.-Y."/>
            <person name="Liu X.-Y."/>
            <person name="Fung C.S.-H."/>
            <person name="Xiao X."/>
            <person name="Malainual N."/>
            <person name="Hou J."/>
            <person name="Wang L."/>
            <person name="Wang M."/>
            <person name="Yang K."/>
            <person name="Cui Y."/>
            <person name="Leung E."/>
            <person name="Nong W."/>
            <person name="Shin S.-K."/>
            <person name="Au S."/>
            <person name="Jeong K.Y."/>
            <person name="Chew F.T."/>
            <person name="Hui J."/>
            <person name="Leung T.F."/>
            <person name="Tungtrongchitr A."/>
            <person name="Zhong N."/>
            <person name="Liu Z."/>
            <person name="Tsui S."/>
        </authorList>
    </citation>
    <scope>NUCLEOTIDE SEQUENCE</scope>
    <source>
        <strain evidence="14">Derf</strain>
        <tissue evidence="14">Whole organism</tissue>
    </source>
</reference>
<keyword evidence="5" id="KW-0863">Zinc-finger</keyword>
<evidence type="ECO:0000256" key="9">
    <source>
        <dbReference type="ARBA" id="ARBA00023163"/>
    </source>
</evidence>
<accession>A0A922L2I1</accession>
<comment type="subcellular location">
    <subcellularLocation>
        <location evidence="1">Nucleus</location>
    </subcellularLocation>
</comment>
<dbReference type="Gene3D" id="3.40.1800.30">
    <property type="match status" value="1"/>
</dbReference>
<feature type="domain" description="Histone deacetylase complex subunit SAP30 zinc-finger" evidence="12">
    <location>
        <begin position="111"/>
        <end position="177"/>
    </location>
</feature>
<keyword evidence="15" id="KW-1185">Reference proteome</keyword>
<keyword evidence="7" id="KW-0805">Transcription regulation</keyword>
<keyword evidence="8" id="KW-0238">DNA-binding</keyword>
<evidence type="ECO:0000256" key="4">
    <source>
        <dbReference type="ARBA" id="ARBA00022723"/>
    </source>
</evidence>
<feature type="region of interest" description="Disordered" evidence="11">
    <location>
        <begin position="334"/>
        <end position="357"/>
    </location>
</feature>
<keyword evidence="10" id="KW-0539">Nucleus</keyword>
<dbReference type="PANTHER" id="PTHR13286:SF6">
    <property type="entry name" value="HISTONE DEACETYLASE COMPLEX SUBUNIT SAP30L-RELATED"/>
    <property type="match status" value="1"/>
</dbReference>
<feature type="region of interest" description="Disordered" evidence="11">
    <location>
        <begin position="221"/>
        <end position="275"/>
    </location>
</feature>
<dbReference type="Proteomes" id="UP000790347">
    <property type="component" value="Unassembled WGS sequence"/>
</dbReference>
<dbReference type="InterPro" id="IPR025717">
    <property type="entry name" value="SAP30_zn-finger"/>
</dbReference>
<dbReference type="Pfam" id="PF13867">
    <property type="entry name" value="SAP30_Sin3_bdg"/>
    <property type="match status" value="1"/>
</dbReference>
<evidence type="ECO:0000256" key="1">
    <source>
        <dbReference type="ARBA" id="ARBA00004123"/>
    </source>
</evidence>
<keyword evidence="6" id="KW-0862">Zinc</keyword>
<dbReference type="InterPro" id="IPR025718">
    <property type="entry name" value="SAP30_Sin3-bd"/>
</dbReference>
<sequence>MAINPQQQQQQQQHPNNNSINYQITTGNTTTTYQSTLNGGNIGSAIIAAGGGGGGVGANIIGTINNPINNLVNMNLTTVSATNTSTTNLNTNTNIIANNQNNSSNNNALSLCCLIENGTKCTRNAGNASYSKRIEKQVAQRKLQLIVDPRSSHAYICEHHKQIIQSIRTSGKRKRKDGGSVIGGHDDGLIDDELSLNDFNGINDSSNEMITHSITSTMNINSSLSSSSTSAHQSHHHMNNSGKYGSQQHHHQQHQQQQQQQQQSSYTSSSSSSPIDFHSLQVNTLRKYKRHFRLPIKHASNKNQLADEIQRHFRALDVNEKDVINKFMYMVKNGSNNNNSNNNNNNGKSNEFSNSKE</sequence>
<proteinExistence type="inferred from homology"/>
<evidence type="ECO:0000256" key="10">
    <source>
        <dbReference type="ARBA" id="ARBA00023242"/>
    </source>
</evidence>
<name>A0A922L2I1_DERFA</name>
<evidence type="ECO:0000256" key="8">
    <source>
        <dbReference type="ARBA" id="ARBA00023125"/>
    </source>
</evidence>
<dbReference type="PANTHER" id="PTHR13286">
    <property type="entry name" value="SAP30"/>
    <property type="match status" value="1"/>
</dbReference>
<dbReference type="GO" id="GO:0000118">
    <property type="term" value="C:histone deacetylase complex"/>
    <property type="evidence" value="ECO:0007669"/>
    <property type="project" value="TreeGrafter"/>
</dbReference>
<comment type="caution">
    <text evidence="14">The sequence shown here is derived from an EMBL/GenBank/DDBJ whole genome shotgun (WGS) entry which is preliminary data.</text>
</comment>
<evidence type="ECO:0000313" key="15">
    <source>
        <dbReference type="Proteomes" id="UP000790347"/>
    </source>
</evidence>
<evidence type="ECO:0000256" key="5">
    <source>
        <dbReference type="ARBA" id="ARBA00022771"/>
    </source>
</evidence>
<dbReference type="GO" id="GO:0003712">
    <property type="term" value="F:transcription coregulator activity"/>
    <property type="evidence" value="ECO:0007669"/>
    <property type="project" value="TreeGrafter"/>
</dbReference>
<keyword evidence="4" id="KW-0479">Metal-binding</keyword>
<evidence type="ECO:0000256" key="2">
    <source>
        <dbReference type="ARBA" id="ARBA00006283"/>
    </source>
</evidence>
<feature type="compositionally biased region" description="Low complexity" evidence="11">
    <location>
        <begin position="254"/>
        <end position="273"/>
    </location>
</feature>
<feature type="region of interest" description="Disordered" evidence="11">
    <location>
        <begin position="1"/>
        <end position="21"/>
    </location>
</feature>
<dbReference type="InterPro" id="IPR038291">
    <property type="entry name" value="SAP30_C_sf"/>
</dbReference>
<dbReference type="Pfam" id="PF13866">
    <property type="entry name" value="zf-SAP30"/>
    <property type="match status" value="1"/>
</dbReference>
<feature type="region of interest" description="Disordered" evidence="11">
    <location>
        <begin position="167"/>
        <end position="187"/>
    </location>
</feature>
<feature type="compositionally biased region" description="Low complexity" evidence="11">
    <location>
        <begin position="1"/>
        <end position="13"/>
    </location>
</feature>
<gene>
    <name evidence="14" type="primary">SAP30L</name>
    <name evidence="14" type="ORF">DERF_013638</name>
</gene>
<keyword evidence="9" id="KW-0804">Transcription</keyword>
<feature type="compositionally biased region" description="Low complexity" evidence="11">
    <location>
        <begin position="221"/>
        <end position="232"/>
    </location>
</feature>
<evidence type="ECO:0000256" key="3">
    <source>
        <dbReference type="ARBA" id="ARBA00022491"/>
    </source>
</evidence>
<evidence type="ECO:0000259" key="12">
    <source>
        <dbReference type="Pfam" id="PF13866"/>
    </source>
</evidence>
<feature type="domain" description="Histone deacetylase complex subunit SAP30 Sin3 binding" evidence="13">
    <location>
        <begin position="280"/>
        <end position="332"/>
    </location>
</feature>
<organism evidence="14 15">
    <name type="scientific">Dermatophagoides farinae</name>
    <name type="common">American house dust mite</name>
    <dbReference type="NCBI Taxonomy" id="6954"/>
    <lineage>
        <taxon>Eukaryota</taxon>
        <taxon>Metazoa</taxon>
        <taxon>Ecdysozoa</taxon>
        <taxon>Arthropoda</taxon>
        <taxon>Chelicerata</taxon>
        <taxon>Arachnida</taxon>
        <taxon>Acari</taxon>
        <taxon>Acariformes</taxon>
        <taxon>Sarcoptiformes</taxon>
        <taxon>Astigmata</taxon>
        <taxon>Psoroptidia</taxon>
        <taxon>Analgoidea</taxon>
        <taxon>Pyroglyphidae</taxon>
        <taxon>Dermatophagoidinae</taxon>
        <taxon>Dermatophagoides</taxon>
    </lineage>
</organism>
<evidence type="ECO:0000256" key="6">
    <source>
        <dbReference type="ARBA" id="ARBA00022833"/>
    </source>
</evidence>